<organism evidence="1 2">
    <name type="scientific">Flavobacterium psychrolimnae</name>
    <dbReference type="NCBI Taxonomy" id="249351"/>
    <lineage>
        <taxon>Bacteria</taxon>
        <taxon>Pseudomonadati</taxon>
        <taxon>Bacteroidota</taxon>
        <taxon>Flavobacteriia</taxon>
        <taxon>Flavobacteriales</taxon>
        <taxon>Flavobacteriaceae</taxon>
        <taxon>Flavobacterium</taxon>
    </lineage>
</organism>
<dbReference type="RefSeq" id="WP_113637574.1">
    <property type="nucleotide sequence ID" value="NZ_QNUX01000016.1"/>
</dbReference>
<dbReference type="GO" id="GO:0015221">
    <property type="term" value="F:lipopolysaccharide transmembrane transporter activity"/>
    <property type="evidence" value="ECO:0007669"/>
    <property type="project" value="InterPro"/>
</dbReference>
<evidence type="ECO:0000313" key="1">
    <source>
        <dbReference type="EMBL" id="RBN49156.1"/>
    </source>
</evidence>
<dbReference type="AlphaFoldDB" id="A0A366AWQ1"/>
<dbReference type="InterPro" id="IPR010664">
    <property type="entry name" value="LipoPS_assembly_LptC-rel"/>
</dbReference>
<accession>A0A366AWQ1</accession>
<dbReference type="NCBIfam" id="TIGR04409">
    <property type="entry name" value="LptC_YrbK"/>
    <property type="match status" value="1"/>
</dbReference>
<dbReference type="PROSITE" id="PS51257">
    <property type="entry name" value="PROKAR_LIPOPROTEIN"/>
    <property type="match status" value="1"/>
</dbReference>
<comment type="caution">
    <text evidence="1">The sequence shown here is derived from an EMBL/GenBank/DDBJ whole genome shotgun (WGS) entry which is preliminary data.</text>
</comment>
<name>A0A366AWQ1_9FLAO</name>
<dbReference type="InterPro" id="IPR026265">
    <property type="entry name" value="LptC"/>
</dbReference>
<sequence length="184" mass="21333">MTLFKKYYFKWFVTAFAVTLFFGCESNFKEIQKINFSEFVPSSDADMVNLKYTDSGRITAVLISTKMLDYASVEFPFTEFPKGIDVTLYDKKAKKTFIKSNYAISYKGTNIIDLQGKVRIFTEQGQTLETEQLYFDQKNEWFFTERRFKLTDPKGVSNGQGIDFSRDFKVINSQKITGEIESAD</sequence>
<keyword evidence="2" id="KW-1185">Reference proteome</keyword>
<dbReference type="Gene3D" id="2.60.450.10">
    <property type="entry name" value="Lipopolysaccharide (LPS) transport protein A like domain"/>
    <property type="match status" value="1"/>
</dbReference>
<evidence type="ECO:0000313" key="2">
    <source>
        <dbReference type="Proteomes" id="UP000253676"/>
    </source>
</evidence>
<dbReference type="OrthoDB" id="1427074at2"/>
<proteinExistence type="predicted"/>
<dbReference type="GO" id="GO:0005886">
    <property type="term" value="C:plasma membrane"/>
    <property type="evidence" value="ECO:0007669"/>
    <property type="project" value="InterPro"/>
</dbReference>
<reference evidence="1 2" key="1">
    <citation type="submission" date="2018-07" db="EMBL/GenBank/DDBJ databases">
        <title>Complete genome sequence of Flavobacterium psychrolimnae LMG 22018.</title>
        <authorList>
            <person name="Kim D.-U."/>
        </authorList>
    </citation>
    <scope>NUCLEOTIDE SEQUENCE [LARGE SCALE GENOMIC DNA]</scope>
    <source>
        <strain evidence="1 2">LMG 22018</strain>
    </source>
</reference>
<protein>
    <submittedName>
        <fullName evidence="1">LPS export ABC transporter periplasmic protein LptC</fullName>
    </submittedName>
</protein>
<dbReference type="Pfam" id="PF06835">
    <property type="entry name" value="LptC"/>
    <property type="match status" value="1"/>
</dbReference>
<dbReference type="EMBL" id="QNUX01000016">
    <property type="protein sequence ID" value="RBN49156.1"/>
    <property type="molecule type" value="Genomic_DNA"/>
</dbReference>
<dbReference type="Proteomes" id="UP000253676">
    <property type="component" value="Unassembled WGS sequence"/>
</dbReference>
<gene>
    <name evidence="1" type="primary">lptC</name>
    <name evidence="1" type="ORF">DR980_14775</name>
</gene>